<dbReference type="GO" id="GO:0016301">
    <property type="term" value="F:kinase activity"/>
    <property type="evidence" value="ECO:0007669"/>
    <property type="project" value="UniProtKB-KW"/>
</dbReference>
<evidence type="ECO:0000256" key="7">
    <source>
        <dbReference type="ARBA" id="ARBA00023209"/>
    </source>
</evidence>
<evidence type="ECO:0000313" key="10">
    <source>
        <dbReference type="EMBL" id="QLD12975.1"/>
    </source>
</evidence>
<name>A0A7D5J0R5_9MICO</name>
<dbReference type="PANTHER" id="PTHR12358:SF106">
    <property type="entry name" value="LIPID KINASE YEGS"/>
    <property type="match status" value="1"/>
</dbReference>
<dbReference type="InterPro" id="IPR016064">
    <property type="entry name" value="NAD/diacylglycerol_kinase_sf"/>
</dbReference>
<dbReference type="InterPro" id="IPR017438">
    <property type="entry name" value="ATP-NAD_kinase_N"/>
</dbReference>
<keyword evidence="3" id="KW-0808">Transferase</keyword>
<evidence type="ECO:0000256" key="1">
    <source>
        <dbReference type="ARBA" id="ARBA00001946"/>
    </source>
</evidence>
<dbReference type="GO" id="GO:0005886">
    <property type="term" value="C:plasma membrane"/>
    <property type="evidence" value="ECO:0007669"/>
    <property type="project" value="TreeGrafter"/>
</dbReference>
<evidence type="ECO:0000259" key="9">
    <source>
        <dbReference type="PROSITE" id="PS50146"/>
    </source>
</evidence>
<dbReference type="InterPro" id="IPR050187">
    <property type="entry name" value="Lipid_Phosphate_FormReg"/>
</dbReference>
<comment type="similarity">
    <text evidence="2">Belongs to the diacylglycerol/lipid kinase family.</text>
</comment>
<dbReference type="Pfam" id="PF00781">
    <property type="entry name" value="DAGK_cat"/>
    <property type="match status" value="1"/>
</dbReference>
<evidence type="ECO:0000256" key="2">
    <source>
        <dbReference type="ARBA" id="ARBA00005983"/>
    </source>
</evidence>
<organism evidence="10 11">
    <name type="scientific">Microbacterium oleivorans</name>
    <dbReference type="NCBI Taxonomy" id="273677"/>
    <lineage>
        <taxon>Bacteria</taxon>
        <taxon>Bacillati</taxon>
        <taxon>Actinomycetota</taxon>
        <taxon>Actinomycetes</taxon>
        <taxon>Micrococcales</taxon>
        <taxon>Microbacteriaceae</taxon>
        <taxon>Microbacterium</taxon>
    </lineage>
</organism>
<dbReference type="Gene3D" id="3.40.50.10330">
    <property type="entry name" value="Probable inorganic polyphosphate/atp-NAD kinase, domain 1"/>
    <property type="match status" value="1"/>
</dbReference>
<dbReference type="Gene3D" id="2.60.200.40">
    <property type="match status" value="1"/>
</dbReference>
<dbReference type="InterPro" id="IPR045540">
    <property type="entry name" value="YegS/DAGK_C"/>
</dbReference>
<accession>A0A7D5J0R5</accession>
<evidence type="ECO:0000256" key="4">
    <source>
        <dbReference type="ARBA" id="ARBA00022741"/>
    </source>
</evidence>
<keyword evidence="4" id="KW-0547">Nucleotide-binding</keyword>
<gene>
    <name evidence="10" type="ORF">HW566_15025</name>
</gene>
<dbReference type="EMBL" id="CP058316">
    <property type="protein sequence ID" value="QLD12975.1"/>
    <property type="molecule type" value="Genomic_DNA"/>
</dbReference>
<keyword evidence="6" id="KW-0067">ATP-binding</keyword>
<evidence type="ECO:0000256" key="5">
    <source>
        <dbReference type="ARBA" id="ARBA00022777"/>
    </source>
</evidence>
<comment type="cofactor">
    <cofactor evidence="1">
        <name>Mg(2+)</name>
        <dbReference type="ChEBI" id="CHEBI:18420"/>
    </cofactor>
</comment>
<keyword evidence="7" id="KW-0444">Lipid biosynthesis</keyword>
<keyword evidence="8" id="KW-1208">Phospholipid metabolism</keyword>
<feature type="domain" description="DAGKc" evidence="9">
    <location>
        <begin position="15"/>
        <end position="145"/>
    </location>
</feature>
<dbReference type="GO" id="GO:0005524">
    <property type="term" value="F:ATP binding"/>
    <property type="evidence" value="ECO:0007669"/>
    <property type="project" value="UniProtKB-KW"/>
</dbReference>
<reference evidence="10 11" key="1">
    <citation type="submission" date="2020-06" db="EMBL/GenBank/DDBJ databases">
        <authorList>
            <person name="Jo H."/>
        </authorList>
    </citation>
    <scope>NUCLEOTIDE SEQUENCE [LARGE SCALE GENOMIC DNA]</scope>
    <source>
        <strain evidence="10 11">I46</strain>
    </source>
</reference>
<sequence length="337" mass="35557">MNGAAHPATGTDTVAPPSHAAVVYHPAKAPLARLRQAIGRHEAAAGWASTRWYETAADDSGAAAARRALAEGADVVIVSGGDGTVRAAVEVLQGTDTPVALVPAGTGNLLARDLGISLADVDGCVEAAFTGVGRRIDVGFAELEDETGTRRRHAFVVMAGIGLDADMADKTSPLAKKHLGWFAYVSPIARSILANRLFSLHYRVDGGRTRSARAHTVIVGNCGTLAGNMLLIPRAVVDDGLLDVVMMRPRSRFGWAGIGSRLTLQGMARRSRLTRRVLEKAPELHALAYAQGQRFEARFDLPRLIQLDGDGFGHIVAVRIEVAPSALALRVRASAGS</sequence>
<evidence type="ECO:0000256" key="3">
    <source>
        <dbReference type="ARBA" id="ARBA00022679"/>
    </source>
</evidence>
<dbReference type="AlphaFoldDB" id="A0A7D5J0R5"/>
<dbReference type="PANTHER" id="PTHR12358">
    <property type="entry name" value="SPHINGOSINE KINASE"/>
    <property type="match status" value="1"/>
</dbReference>
<keyword evidence="7" id="KW-0594">Phospholipid biosynthesis</keyword>
<protein>
    <submittedName>
        <fullName evidence="10">NAD(+)/NADH kinase</fullName>
    </submittedName>
</protein>
<dbReference type="Pfam" id="PF19279">
    <property type="entry name" value="YegS_C"/>
    <property type="match status" value="1"/>
</dbReference>
<keyword evidence="5 10" id="KW-0418">Kinase</keyword>
<keyword evidence="7" id="KW-0443">Lipid metabolism</keyword>
<evidence type="ECO:0000256" key="8">
    <source>
        <dbReference type="ARBA" id="ARBA00023264"/>
    </source>
</evidence>
<evidence type="ECO:0000256" key="6">
    <source>
        <dbReference type="ARBA" id="ARBA00022840"/>
    </source>
</evidence>
<evidence type="ECO:0000313" key="11">
    <source>
        <dbReference type="Proteomes" id="UP000509638"/>
    </source>
</evidence>
<dbReference type="RefSeq" id="WP_178014224.1">
    <property type="nucleotide sequence ID" value="NZ_CP058316.1"/>
</dbReference>
<dbReference type="GO" id="GO:0008654">
    <property type="term" value="P:phospholipid biosynthetic process"/>
    <property type="evidence" value="ECO:0007669"/>
    <property type="project" value="UniProtKB-KW"/>
</dbReference>
<dbReference type="InterPro" id="IPR001206">
    <property type="entry name" value="Diacylglycerol_kinase_cat_dom"/>
</dbReference>
<proteinExistence type="inferred from homology"/>
<dbReference type="PROSITE" id="PS50146">
    <property type="entry name" value="DAGK"/>
    <property type="match status" value="1"/>
</dbReference>
<dbReference type="Proteomes" id="UP000509638">
    <property type="component" value="Chromosome"/>
</dbReference>
<dbReference type="SUPFAM" id="SSF111331">
    <property type="entry name" value="NAD kinase/diacylglycerol kinase-like"/>
    <property type="match status" value="1"/>
</dbReference>